<feature type="domain" description="HTH lysR-type" evidence="5">
    <location>
        <begin position="5"/>
        <end position="62"/>
    </location>
</feature>
<dbReference type="InterPro" id="IPR058163">
    <property type="entry name" value="LysR-type_TF_proteobact-type"/>
</dbReference>
<dbReference type="AlphaFoldDB" id="A0A5M6J392"/>
<dbReference type="InterPro" id="IPR036388">
    <property type="entry name" value="WH-like_DNA-bd_sf"/>
</dbReference>
<dbReference type="Proteomes" id="UP000325255">
    <property type="component" value="Unassembled WGS sequence"/>
</dbReference>
<evidence type="ECO:0000256" key="3">
    <source>
        <dbReference type="ARBA" id="ARBA00023125"/>
    </source>
</evidence>
<dbReference type="GO" id="GO:0006351">
    <property type="term" value="P:DNA-templated transcription"/>
    <property type="evidence" value="ECO:0007669"/>
    <property type="project" value="TreeGrafter"/>
</dbReference>
<comment type="caution">
    <text evidence="6">The sequence shown here is derived from an EMBL/GenBank/DDBJ whole genome shotgun (WGS) entry which is preliminary data.</text>
</comment>
<evidence type="ECO:0000313" key="6">
    <source>
        <dbReference type="EMBL" id="KAA5614587.1"/>
    </source>
</evidence>
<dbReference type="PANTHER" id="PTHR30537:SF79">
    <property type="entry name" value="TRANSCRIPTIONAL REGULATOR-RELATED"/>
    <property type="match status" value="1"/>
</dbReference>
<keyword evidence="2" id="KW-0805">Transcription regulation</keyword>
<dbReference type="PROSITE" id="PS50931">
    <property type="entry name" value="HTH_LYSR"/>
    <property type="match status" value="1"/>
</dbReference>
<dbReference type="GO" id="GO:0003700">
    <property type="term" value="F:DNA-binding transcription factor activity"/>
    <property type="evidence" value="ECO:0007669"/>
    <property type="project" value="InterPro"/>
</dbReference>
<evidence type="ECO:0000256" key="4">
    <source>
        <dbReference type="ARBA" id="ARBA00023163"/>
    </source>
</evidence>
<dbReference type="GO" id="GO:0043565">
    <property type="term" value="F:sequence-specific DNA binding"/>
    <property type="evidence" value="ECO:0007669"/>
    <property type="project" value="TreeGrafter"/>
</dbReference>
<evidence type="ECO:0000313" key="7">
    <source>
        <dbReference type="Proteomes" id="UP000325255"/>
    </source>
</evidence>
<keyword evidence="4" id="KW-0804">Transcription</keyword>
<dbReference type="InterPro" id="IPR000847">
    <property type="entry name" value="LysR_HTH_N"/>
</dbReference>
<reference evidence="6 7" key="1">
    <citation type="submission" date="2019-09" db="EMBL/GenBank/DDBJ databases">
        <title>Genome sequence of Rhodovastum atsumiense, a diverse member of the Acetobacteraceae family of non-sulfur purple photosynthetic bacteria.</title>
        <authorList>
            <person name="Meyer T."/>
            <person name="Kyndt J."/>
        </authorList>
    </citation>
    <scope>NUCLEOTIDE SEQUENCE [LARGE SCALE GENOMIC DNA]</scope>
    <source>
        <strain evidence="6 7">DSM 21279</strain>
    </source>
</reference>
<evidence type="ECO:0000259" key="5">
    <source>
        <dbReference type="PROSITE" id="PS50931"/>
    </source>
</evidence>
<comment type="similarity">
    <text evidence="1">Belongs to the LysR transcriptional regulatory family.</text>
</comment>
<dbReference type="InterPro" id="IPR005119">
    <property type="entry name" value="LysR_subst-bd"/>
</dbReference>
<dbReference type="Pfam" id="PF03466">
    <property type="entry name" value="LysR_substrate"/>
    <property type="match status" value="1"/>
</dbReference>
<dbReference type="SUPFAM" id="SSF53850">
    <property type="entry name" value="Periplasmic binding protein-like II"/>
    <property type="match status" value="1"/>
</dbReference>
<dbReference type="CDD" id="cd08432">
    <property type="entry name" value="PBP2_GcdR_TrpI_HvrB_AmpR_like"/>
    <property type="match status" value="1"/>
</dbReference>
<evidence type="ECO:0000256" key="2">
    <source>
        <dbReference type="ARBA" id="ARBA00023015"/>
    </source>
</evidence>
<dbReference type="RefSeq" id="WP_150038268.1">
    <property type="nucleotide sequence ID" value="NZ_OW485601.1"/>
</dbReference>
<dbReference type="Pfam" id="PF00126">
    <property type="entry name" value="HTH_1"/>
    <property type="match status" value="1"/>
</dbReference>
<keyword evidence="7" id="KW-1185">Reference proteome</keyword>
<protein>
    <submittedName>
        <fullName evidence="6">LysR family transcriptional regulator</fullName>
    </submittedName>
</protein>
<accession>A0A5M6J392</accession>
<keyword evidence="3" id="KW-0238">DNA-binding</keyword>
<sequence>MIRIPPFSALRAFEAVARHRSVRKAAEELGLDHTVVSRHVRSLQAMLDVPLVRTSRQGVALTPAGDEYAASLNRILADLATATARVDSNRRSANLSIWSVPGFALRWLTPRLPDFHALYPSIEISVRPHESMADLAGFEADAQIIYGEPPSTTLRCTVLARPLVFPVASPYWAATHRNARTPADLVDMPLIHEESHEQWREWFAAHGVTPPDRLRGPRLWHANLALEAAKLGQGVALGNELLCANELAVGDLTEIGHNRVAMHPYLFVARRDRWNEPALVRLRLWIATQMQQEAQTARTASAGR</sequence>
<organism evidence="6 7">
    <name type="scientific">Rhodovastum atsumiense</name>
    <dbReference type="NCBI Taxonomy" id="504468"/>
    <lineage>
        <taxon>Bacteria</taxon>
        <taxon>Pseudomonadati</taxon>
        <taxon>Pseudomonadota</taxon>
        <taxon>Alphaproteobacteria</taxon>
        <taxon>Acetobacterales</taxon>
        <taxon>Acetobacteraceae</taxon>
        <taxon>Rhodovastum</taxon>
    </lineage>
</organism>
<dbReference type="InterPro" id="IPR036390">
    <property type="entry name" value="WH_DNA-bd_sf"/>
</dbReference>
<dbReference type="OrthoDB" id="9794694at2"/>
<dbReference type="PANTHER" id="PTHR30537">
    <property type="entry name" value="HTH-TYPE TRANSCRIPTIONAL REGULATOR"/>
    <property type="match status" value="1"/>
</dbReference>
<dbReference type="Gene3D" id="1.10.10.10">
    <property type="entry name" value="Winged helix-like DNA-binding domain superfamily/Winged helix DNA-binding domain"/>
    <property type="match status" value="1"/>
</dbReference>
<name>A0A5M6J392_9PROT</name>
<dbReference type="Gene3D" id="3.40.190.10">
    <property type="entry name" value="Periplasmic binding protein-like II"/>
    <property type="match status" value="2"/>
</dbReference>
<gene>
    <name evidence="6" type="ORF">F1189_00170</name>
</gene>
<proteinExistence type="inferred from homology"/>
<dbReference type="EMBL" id="VWPK01000001">
    <property type="protein sequence ID" value="KAA5614587.1"/>
    <property type="molecule type" value="Genomic_DNA"/>
</dbReference>
<evidence type="ECO:0000256" key="1">
    <source>
        <dbReference type="ARBA" id="ARBA00009437"/>
    </source>
</evidence>
<dbReference type="SUPFAM" id="SSF46785">
    <property type="entry name" value="Winged helix' DNA-binding domain"/>
    <property type="match status" value="1"/>
</dbReference>